<evidence type="ECO:0008006" key="4">
    <source>
        <dbReference type="Google" id="ProtNLM"/>
    </source>
</evidence>
<reference evidence="2" key="1">
    <citation type="submission" date="2021-11" db="EMBL/GenBank/DDBJ databases">
        <authorList>
            <person name="Herlambang A."/>
            <person name="Guo Y."/>
            <person name="Takashima Y."/>
            <person name="Nishizawa T."/>
        </authorList>
    </citation>
    <scope>NUCLEOTIDE SEQUENCE</scope>
    <source>
        <strain evidence="2">E1425</strain>
    </source>
</reference>
<name>A0A9P3H8U3_9FUNG</name>
<organism evidence="2 3">
    <name type="scientific">Entomortierella parvispora</name>
    <dbReference type="NCBI Taxonomy" id="205924"/>
    <lineage>
        <taxon>Eukaryota</taxon>
        <taxon>Fungi</taxon>
        <taxon>Fungi incertae sedis</taxon>
        <taxon>Mucoromycota</taxon>
        <taxon>Mortierellomycotina</taxon>
        <taxon>Mortierellomycetes</taxon>
        <taxon>Mortierellales</taxon>
        <taxon>Mortierellaceae</taxon>
        <taxon>Entomortierella</taxon>
    </lineage>
</organism>
<accession>A0A9P3H8U3</accession>
<sequence length="120" mass="12607">MTERMQNVANSYIGAAKQTIGETLGYPDLAASGANQKEQAEANQKMADAKTQLHGVGHSLQGQVEQAVGSFTQDPAMEARGKANITKGDMQQQQGSHPVSPPTAASNDATKETREGKPLA</sequence>
<dbReference type="AlphaFoldDB" id="A0A9P3H8U3"/>
<feature type="region of interest" description="Disordered" evidence="1">
    <location>
        <begin position="26"/>
        <end position="48"/>
    </location>
</feature>
<reference evidence="2" key="2">
    <citation type="journal article" date="2022" name="Microbiol. Resour. Announc.">
        <title>Whole-Genome Sequence of Entomortierella parvispora E1425, a Mucoromycotan Fungus Associated with Burkholderiaceae-Related Endosymbiotic Bacteria.</title>
        <authorList>
            <person name="Herlambang A."/>
            <person name="Guo Y."/>
            <person name="Takashima Y."/>
            <person name="Narisawa K."/>
            <person name="Ohta H."/>
            <person name="Nishizawa T."/>
        </authorList>
    </citation>
    <scope>NUCLEOTIDE SEQUENCE</scope>
    <source>
        <strain evidence="2">E1425</strain>
    </source>
</reference>
<comment type="caution">
    <text evidence="2">The sequence shown here is derived from an EMBL/GenBank/DDBJ whole genome shotgun (WGS) entry which is preliminary data.</text>
</comment>
<protein>
    <recommendedName>
        <fullName evidence="4">CsbD-like domain-containing protein</fullName>
    </recommendedName>
</protein>
<evidence type="ECO:0000313" key="2">
    <source>
        <dbReference type="EMBL" id="GJJ72155.1"/>
    </source>
</evidence>
<evidence type="ECO:0000313" key="3">
    <source>
        <dbReference type="Proteomes" id="UP000827284"/>
    </source>
</evidence>
<dbReference type="SUPFAM" id="SSF69047">
    <property type="entry name" value="Hypothetical protein YjbJ"/>
    <property type="match status" value="1"/>
</dbReference>
<gene>
    <name evidence="2" type="ORF">EMPS_04512</name>
</gene>
<keyword evidence="3" id="KW-1185">Reference proteome</keyword>
<proteinExistence type="predicted"/>
<feature type="compositionally biased region" description="Basic and acidic residues" evidence="1">
    <location>
        <begin position="109"/>
        <end position="120"/>
    </location>
</feature>
<dbReference type="InterPro" id="IPR036629">
    <property type="entry name" value="YjbJ_sf"/>
</dbReference>
<dbReference type="EMBL" id="BQFW01000006">
    <property type="protein sequence ID" value="GJJ72155.1"/>
    <property type="molecule type" value="Genomic_DNA"/>
</dbReference>
<feature type="region of interest" description="Disordered" evidence="1">
    <location>
        <begin position="71"/>
        <end position="120"/>
    </location>
</feature>
<dbReference type="Proteomes" id="UP000827284">
    <property type="component" value="Unassembled WGS sequence"/>
</dbReference>
<dbReference type="OrthoDB" id="9999611at2759"/>
<feature type="compositionally biased region" description="Polar residues" evidence="1">
    <location>
        <begin position="89"/>
        <end position="108"/>
    </location>
</feature>
<evidence type="ECO:0000256" key="1">
    <source>
        <dbReference type="SAM" id="MobiDB-lite"/>
    </source>
</evidence>